<organism evidence="8 9">
    <name type="scientific">Faecalibacter macacae</name>
    <dbReference type="NCBI Taxonomy" id="1859289"/>
    <lineage>
        <taxon>Bacteria</taxon>
        <taxon>Pseudomonadati</taxon>
        <taxon>Bacteroidota</taxon>
        <taxon>Flavobacteriia</taxon>
        <taxon>Flavobacteriales</taxon>
        <taxon>Weeksellaceae</taxon>
        <taxon>Faecalibacter</taxon>
    </lineage>
</organism>
<dbReference type="AlphaFoldDB" id="A0A3L9MN07"/>
<dbReference type="Proteomes" id="UP000275348">
    <property type="component" value="Unassembled WGS sequence"/>
</dbReference>
<evidence type="ECO:0000256" key="1">
    <source>
        <dbReference type="ARBA" id="ARBA00001946"/>
    </source>
</evidence>
<keyword evidence="5" id="KW-0378">Hydrolase</keyword>
<dbReference type="GO" id="GO:0046872">
    <property type="term" value="F:metal ion binding"/>
    <property type="evidence" value="ECO:0007669"/>
    <property type="project" value="UniProtKB-KW"/>
</dbReference>
<keyword evidence="6 7" id="KW-0460">Magnesium</keyword>
<keyword evidence="9" id="KW-1185">Reference proteome</keyword>
<evidence type="ECO:0000256" key="4">
    <source>
        <dbReference type="ARBA" id="ARBA00022723"/>
    </source>
</evidence>
<dbReference type="Pfam" id="PF08282">
    <property type="entry name" value="Hydrolase_3"/>
    <property type="match status" value="1"/>
</dbReference>
<dbReference type="SFLD" id="SFLDS00003">
    <property type="entry name" value="Haloacid_Dehalogenase"/>
    <property type="match status" value="1"/>
</dbReference>
<dbReference type="GO" id="GO:0016788">
    <property type="term" value="F:hydrolase activity, acting on ester bonds"/>
    <property type="evidence" value="ECO:0007669"/>
    <property type="project" value="InterPro"/>
</dbReference>
<dbReference type="PIRSF" id="PIRSF006118">
    <property type="entry name" value="KDO8-P_Ptase"/>
    <property type="match status" value="1"/>
</dbReference>
<comment type="subunit">
    <text evidence="3">Homotetramer.</text>
</comment>
<accession>A0A3L9MN07</accession>
<evidence type="ECO:0000256" key="3">
    <source>
        <dbReference type="ARBA" id="ARBA00011881"/>
    </source>
</evidence>
<dbReference type="FunFam" id="3.40.50.1000:FF:000029">
    <property type="entry name" value="3-deoxy-D-manno-octulosonate 8-phosphate phosphatase KdsC"/>
    <property type="match status" value="1"/>
</dbReference>
<protein>
    <submittedName>
        <fullName evidence="8">3-deoxy-D-manno-octulosonate 8-phosphate phosphatase</fullName>
    </submittedName>
</protein>
<evidence type="ECO:0000256" key="2">
    <source>
        <dbReference type="ARBA" id="ARBA00005893"/>
    </source>
</evidence>
<dbReference type="EMBL" id="RDOJ01000001">
    <property type="protein sequence ID" value="RLZ12604.1"/>
    <property type="molecule type" value="Genomic_DNA"/>
</dbReference>
<gene>
    <name evidence="8" type="ORF">EAH69_00120</name>
</gene>
<dbReference type="InterPro" id="IPR023214">
    <property type="entry name" value="HAD_sf"/>
</dbReference>
<evidence type="ECO:0000313" key="9">
    <source>
        <dbReference type="Proteomes" id="UP000275348"/>
    </source>
</evidence>
<evidence type="ECO:0000256" key="7">
    <source>
        <dbReference type="PIRSR" id="PIRSR006118-2"/>
    </source>
</evidence>
<sequence length="176" mass="19343">MISYKEKLNNIKTVILDVDGVLTDGNLILLPTGEMVRSMNTRDGYAMQLAIKKGIRIAVITGGKDQAVVDRLKYLGLTDIYVGAHDKVDAFQDLVFSYGLDPDEIAYMGDDYPDLAVMGLVGLSTCPNDACMDVRKAAEYISPENGGKGCVRDLLEQILKVQGLWYNEDAKYIPSV</sequence>
<dbReference type="PANTHER" id="PTHR21485:SF3">
    <property type="entry name" value="N-ACYLNEURAMINATE CYTIDYLYLTRANSFERASE"/>
    <property type="match status" value="1"/>
</dbReference>
<dbReference type="Gene3D" id="3.40.50.1000">
    <property type="entry name" value="HAD superfamily/HAD-like"/>
    <property type="match status" value="1"/>
</dbReference>
<dbReference type="PANTHER" id="PTHR21485">
    <property type="entry name" value="HAD SUPERFAMILY MEMBERS CMAS AND KDSC"/>
    <property type="match status" value="1"/>
</dbReference>
<dbReference type="RefSeq" id="WP_121933182.1">
    <property type="nucleotide sequence ID" value="NZ_RDOJ01000001.1"/>
</dbReference>
<dbReference type="InterPro" id="IPR036412">
    <property type="entry name" value="HAD-like_sf"/>
</dbReference>
<dbReference type="InterPro" id="IPR050793">
    <property type="entry name" value="CMP-NeuNAc_synthase"/>
</dbReference>
<dbReference type="GO" id="GO:0008781">
    <property type="term" value="F:N-acylneuraminate cytidylyltransferase activity"/>
    <property type="evidence" value="ECO:0007669"/>
    <property type="project" value="TreeGrafter"/>
</dbReference>
<feature type="binding site" evidence="7">
    <location>
        <position position="17"/>
    </location>
    <ligand>
        <name>Mg(2+)</name>
        <dbReference type="ChEBI" id="CHEBI:18420"/>
    </ligand>
</feature>
<comment type="caution">
    <text evidence="8">The sequence shown here is derived from an EMBL/GenBank/DDBJ whole genome shotgun (WGS) entry which is preliminary data.</text>
</comment>
<dbReference type="SFLD" id="SFLDG01136">
    <property type="entry name" value="C1.6:_Phosphoserine_Phosphatas"/>
    <property type="match status" value="1"/>
</dbReference>
<dbReference type="OrthoDB" id="9805604at2"/>
<name>A0A3L9MN07_9FLAO</name>
<feature type="binding site" evidence="7">
    <location>
        <position position="110"/>
    </location>
    <ligand>
        <name>Mg(2+)</name>
        <dbReference type="ChEBI" id="CHEBI:18420"/>
    </ligand>
</feature>
<proteinExistence type="inferred from homology"/>
<dbReference type="SFLD" id="SFLDG01138">
    <property type="entry name" value="C1.6.2:_Deoxy-d-mannose-octulo"/>
    <property type="match status" value="1"/>
</dbReference>
<dbReference type="InterPro" id="IPR010023">
    <property type="entry name" value="KdsC_fam"/>
</dbReference>
<dbReference type="SUPFAM" id="SSF56784">
    <property type="entry name" value="HAD-like"/>
    <property type="match status" value="1"/>
</dbReference>
<feature type="binding site" evidence="7">
    <location>
        <position position="19"/>
    </location>
    <ligand>
        <name>substrate</name>
    </ligand>
</feature>
<comment type="similarity">
    <text evidence="2">Belongs to the KdsC family.</text>
</comment>
<keyword evidence="4 7" id="KW-0479">Metal-binding</keyword>
<evidence type="ECO:0000256" key="5">
    <source>
        <dbReference type="ARBA" id="ARBA00022801"/>
    </source>
</evidence>
<reference evidence="8 9" key="1">
    <citation type="submission" date="2018-10" db="EMBL/GenBank/DDBJ databases">
        <authorList>
            <person name="Chen X."/>
        </authorList>
    </citation>
    <scope>NUCLEOTIDE SEQUENCE [LARGE SCALE GENOMIC DNA]</scope>
    <source>
        <strain evidence="8 9">YIM 102668</strain>
    </source>
</reference>
<evidence type="ECO:0000256" key="6">
    <source>
        <dbReference type="ARBA" id="ARBA00022842"/>
    </source>
</evidence>
<evidence type="ECO:0000313" key="8">
    <source>
        <dbReference type="EMBL" id="RLZ12604.1"/>
    </source>
</evidence>
<dbReference type="NCBIfam" id="TIGR01670">
    <property type="entry name" value="KdsC-phosphatas"/>
    <property type="match status" value="1"/>
</dbReference>
<comment type="cofactor">
    <cofactor evidence="1 7">
        <name>Mg(2+)</name>
        <dbReference type="ChEBI" id="CHEBI:18420"/>
    </cofactor>
</comment>